<feature type="region of interest" description="Disordered" evidence="6">
    <location>
        <begin position="1"/>
        <end position="28"/>
    </location>
</feature>
<protein>
    <submittedName>
        <fullName evidence="8">22599_t:CDS:1</fullName>
    </submittedName>
</protein>
<proteinExistence type="predicted"/>
<evidence type="ECO:0000259" key="7">
    <source>
        <dbReference type="Pfam" id="PF05699"/>
    </source>
</evidence>
<keyword evidence="3" id="KW-0863">Zinc-finger</keyword>
<dbReference type="Pfam" id="PF05699">
    <property type="entry name" value="Dimer_Tnp_hAT"/>
    <property type="match status" value="1"/>
</dbReference>
<dbReference type="GO" id="GO:0008270">
    <property type="term" value="F:zinc ion binding"/>
    <property type="evidence" value="ECO:0007669"/>
    <property type="project" value="UniProtKB-KW"/>
</dbReference>
<name>A0A9N9HZL2_9GLOM</name>
<dbReference type="SUPFAM" id="SSF53098">
    <property type="entry name" value="Ribonuclease H-like"/>
    <property type="match status" value="1"/>
</dbReference>
<dbReference type="Proteomes" id="UP000789405">
    <property type="component" value="Unassembled WGS sequence"/>
</dbReference>
<feature type="compositionally biased region" description="Polar residues" evidence="6">
    <location>
        <begin position="15"/>
        <end position="24"/>
    </location>
</feature>
<dbReference type="EMBL" id="CAJVPY010009845">
    <property type="protein sequence ID" value="CAG8712925.1"/>
    <property type="molecule type" value="Genomic_DNA"/>
</dbReference>
<keyword evidence="2" id="KW-0479">Metal-binding</keyword>
<evidence type="ECO:0000256" key="3">
    <source>
        <dbReference type="ARBA" id="ARBA00022771"/>
    </source>
</evidence>
<dbReference type="OrthoDB" id="2409584at2759"/>
<dbReference type="GO" id="GO:0046983">
    <property type="term" value="F:protein dimerization activity"/>
    <property type="evidence" value="ECO:0007669"/>
    <property type="project" value="InterPro"/>
</dbReference>
<dbReference type="PANTHER" id="PTHR46481">
    <property type="entry name" value="ZINC FINGER BED DOMAIN-CONTAINING PROTEIN 4"/>
    <property type="match status" value="1"/>
</dbReference>
<dbReference type="InterPro" id="IPR012337">
    <property type="entry name" value="RNaseH-like_sf"/>
</dbReference>
<gene>
    <name evidence="8" type="ORF">DERYTH_LOCUS13725</name>
</gene>
<comment type="subcellular location">
    <subcellularLocation>
        <location evidence="1">Nucleus</location>
    </subcellularLocation>
</comment>
<evidence type="ECO:0000256" key="1">
    <source>
        <dbReference type="ARBA" id="ARBA00004123"/>
    </source>
</evidence>
<evidence type="ECO:0000313" key="9">
    <source>
        <dbReference type="Proteomes" id="UP000789405"/>
    </source>
</evidence>
<dbReference type="PANTHER" id="PTHR46481:SF10">
    <property type="entry name" value="ZINC FINGER BED DOMAIN-CONTAINING PROTEIN 39"/>
    <property type="match status" value="1"/>
</dbReference>
<evidence type="ECO:0000313" key="8">
    <source>
        <dbReference type="EMBL" id="CAG8712925.1"/>
    </source>
</evidence>
<comment type="caution">
    <text evidence="8">The sequence shown here is derived from an EMBL/GenBank/DDBJ whole genome shotgun (WGS) entry which is preliminary data.</text>
</comment>
<evidence type="ECO:0000256" key="6">
    <source>
        <dbReference type="SAM" id="MobiDB-lite"/>
    </source>
</evidence>
<evidence type="ECO:0000256" key="2">
    <source>
        <dbReference type="ARBA" id="ARBA00022723"/>
    </source>
</evidence>
<dbReference type="GO" id="GO:0005634">
    <property type="term" value="C:nucleus"/>
    <property type="evidence" value="ECO:0007669"/>
    <property type="project" value="UniProtKB-SubCell"/>
</dbReference>
<dbReference type="AlphaFoldDB" id="A0A9N9HZL2"/>
<accession>A0A9N9HZL2</accession>
<keyword evidence="4" id="KW-0862">Zinc</keyword>
<organism evidence="8 9">
    <name type="scientific">Dentiscutata erythropus</name>
    <dbReference type="NCBI Taxonomy" id="1348616"/>
    <lineage>
        <taxon>Eukaryota</taxon>
        <taxon>Fungi</taxon>
        <taxon>Fungi incertae sedis</taxon>
        <taxon>Mucoromycota</taxon>
        <taxon>Glomeromycotina</taxon>
        <taxon>Glomeromycetes</taxon>
        <taxon>Diversisporales</taxon>
        <taxon>Gigasporaceae</taxon>
        <taxon>Dentiscutata</taxon>
    </lineage>
</organism>
<sequence length="203" mass="23437">LNISHGRIQKHENIPVNSQRNSDSQFKKRQAIEPSVAITNILEQYWDIPKEITLLSALLDPQYKKLKIVTETQYDTLYNNLPKLSLTNEPSNINQVNYSLLRLSDEEESNMSNKVICYLALPKEAQECNILEWWKEQVNILPVLSRLAMKYLSIPATSVPNKRLFSDASLHLSACHSCLKPELLASILFLKRNMKLFVRLEDK</sequence>
<keyword evidence="5" id="KW-0539">Nucleus</keyword>
<dbReference type="InterPro" id="IPR052035">
    <property type="entry name" value="ZnF_BED_domain_contain"/>
</dbReference>
<dbReference type="InterPro" id="IPR008906">
    <property type="entry name" value="HATC_C_dom"/>
</dbReference>
<evidence type="ECO:0000256" key="4">
    <source>
        <dbReference type="ARBA" id="ARBA00022833"/>
    </source>
</evidence>
<feature type="domain" description="HAT C-terminal dimerisation" evidence="7">
    <location>
        <begin position="124"/>
        <end position="194"/>
    </location>
</feature>
<keyword evidence="9" id="KW-1185">Reference proteome</keyword>
<feature type="non-terminal residue" evidence="8">
    <location>
        <position position="1"/>
    </location>
</feature>
<evidence type="ECO:0000256" key="5">
    <source>
        <dbReference type="ARBA" id="ARBA00023242"/>
    </source>
</evidence>
<reference evidence="8" key="1">
    <citation type="submission" date="2021-06" db="EMBL/GenBank/DDBJ databases">
        <authorList>
            <person name="Kallberg Y."/>
            <person name="Tangrot J."/>
            <person name="Rosling A."/>
        </authorList>
    </citation>
    <scope>NUCLEOTIDE SEQUENCE</scope>
    <source>
        <strain evidence="8">MA453B</strain>
    </source>
</reference>